<evidence type="ECO:0000256" key="2">
    <source>
        <dbReference type="ARBA" id="ARBA00005262"/>
    </source>
</evidence>
<accession>A0A1X7LD39</accession>
<name>A0A1X7LD39_9BACL</name>
<dbReference type="EMBL" id="FXAZ01000004">
    <property type="protein sequence ID" value="SMG51620.1"/>
    <property type="molecule type" value="Genomic_DNA"/>
</dbReference>
<dbReference type="Proteomes" id="UP000193834">
    <property type="component" value="Unassembled WGS sequence"/>
</dbReference>
<reference evidence="7 8" key="1">
    <citation type="submission" date="2017-04" db="EMBL/GenBank/DDBJ databases">
        <authorList>
            <person name="Afonso C.L."/>
            <person name="Miller P.J."/>
            <person name="Scott M.A."/>
            <person name="Spackman E."/>
            <person name="Goraichik I."/>
            <person name="Dimitrov K.M."/>
            <person name="Suarez D.L."/>
            <person name="Swayne D.E."/>
        </authorList>
    </citation>
    <scope>NUCLEOTIDE SEQUENCE [LARGE SCALE GENOMIC DNA]</scope>
    <source>
        <strain evidence="7 8">11</strain>
    </source>
</reference>
<keyword evidence="4" id="KW-0812">Transmembrane</keyword>
<comment type="subcellular location">
    <subcellularLocation>
        <location evidence="1">Cell membrane</location>
        <topology evidence="1">Multi-pass membrane protein</topology>
    </subcellularLocation>
</comment>
<dbReference type="GO" id="GO:0015109">
    <property type="term" value="F:chromate transmembrane transporter activity"/>
    <property type="evidence" value="ECO:0007669"/>
    <property type="project" value="InterPro"/>
</dbReference>
<keyword evidence="5" id="KW-1133">Transmembrane helix</keyword>
<keyword evidence="6" id="KW-0472">Membrane</keyword>
<dbReference type="AlphaFoldDB" id="A0A1X7LD39"/>
<evidence type="ECO:0000256" key="4">
    <source>
        <dbReference type="ARBA" id="ARBA00022692"/>
    </source>
</evidence>
<dbReference type="PANTHER" id="PTHR43663">
    <property type="entry name" value="CHROMATE TRANSPORT PROTEIN-RELATED"/>
    <property type="match status" value="1"/>
</dbReference>
<comment type="similarity">
    <text evidence="2">Belongs to the chromate ion transporter (CHR) (TC 2.A.51) family.</text>
</comment>
<dbReference type="OrthoDB" id="9027281at2"/>
<dbReference type="GO" id="GO:0005886">
    <property type="term" value="C:plasma membrane"/>
    <property type="evidence" value="ECO:0007669"/>
    <property type="project" value="UniProtKB-SubCell"/>
</dbReference>
<evidence type="ECO:0000256" key="5">
    <source>
        <dbReference type="ARBA" id="ARBA00022989"/>
    </source>
</evidence>
<keyword evidence="8" id="KW-1185">Reference proteome</keyword>
<dbReference type="PANTHER" id="PTHR43663:SF1">
    <property type="entry name" value="CHROMATE TRANSPORTER"/>
    <property type="match status" value="1"/>
</dbReference>
<protein>
    <submittedName>
        <fullName evidence="7">Chromate transporter</fullName>
    </submittedName>
</protein>
<dbReference type="STRING" id="1852522.SAMN06295960_3276"/>
<dbReference type="InterPro" id="IPR003370">
    <property type="entry name" value="Chromate_transpt"/>
</dbReference>
<gene>
    <name evidence="7" type="ORF">SAMN06295960_3276</name>
</gene>
<evidence type="ECO:0000256" key="1">
    <source>
        <dbReference type="ARBA" id="ARBA00004651"/>
    </source>
</evidence>
<evidence type="ECO:0000313" key="8">
    <source>
        <dbReference type="Proteomes" id="UP000193834"/>
    </source>
</evidence>
<proteinExistence type="inferred from homology"/>
<evidence type="ECO:0000313" key="7">
    <source>
        <dbReference type="EMBL" id="SMG51620.1"/>
    </source>
</evidence>
<evidence type="ECO:0000256" key="6">
    <source>
        <dbReference type="ARBA" id="ARBA00023136"/>
    </source>
</evidence>
<evidence type="ECO:0000256" key="3">
    <source>
        <dbReference type="ARBA" id="ARBA00022475"/>
    </source>
</evidence>
<dbReference type="Pfam" id="PF02417">
    <property type="entry name" value="Chromate_transp"/>
    <property type="match status" value="1"/>
</dbReference>
<organism evidence="7 8">
    <name type="scientific">Paenibacillus aquistagni</name>
    <dbReference type="NCBI Taxonomy" id="1852522"/>
    <lineage>
        <taxon>Bacteria</taxon>
        <taxon>Bacillati</taxon>
        <taxon>Bacillota</taxon>
        <taxon>Bacilli</taxon>
        <taxon>Bacillales</taxon>
        <taxon>Paenibacillaceae</taxon>
        <taxon>Paenibacillus</taxon>
    </lineage>
</organism>
<keyword evidence="3" id="KW-1003">Cell membrane</keyword>
<sequence length="180" mass="19362">MFVLWELFWTFFKLGFISFGGGYAMLPIIEHEALTHMWLTPQQYTEAVTLAGMAPGPVAMNSAVYVGYAAQGIPGVLVASLGIVLPSAIIMLLVATIFYKMYDNHWVQAALDGMKPAVVALIAYAAVNMTMNAGLLSGWSNSTYISIGIFALALLALVKFRIHPIAVILISGIAGMVLYA</sequence>
<dbReference type="InterPro" id="IPR052518">
    <property type="entry name" value="CHR_Transporter"/>
</dbReference>
<dbReference type="RefSeq" id="WP_085495826.1">
    <property type="nucleotide sequence ID" value="NZ_FXAZ01000004.1"/>
</dbReference>